<name>A0AAD9FZN1_9STRA</name>
<organism evidence="1 2">
    <name type="scientific">Phytophthora citrophthora</name>
    <dbReference type="NCBI Taxonomy" id="4793"/>
    <lineage>
        <taxon>Eukaryota</taxon>
        <taxon>Sar</taxon>
        <taxon>Stramenopiles</taxon>
        <taxon>Oomycota</taxon>
        <taxon>Peronosporomycetes</taxon>
        <taxon>Peronosporales</taxon>
        <taxon>Peronosporaceae</taxon>
        <taxon>Phytophthora</taxon>
    </lineage>
</organism>
<keyword evidence="2" id="KW-1185">Reference proteome</keyword>
<evidence type="ECO:0000313" key="1">
    <source>
        <dbReference type="EMBL" id="KAK1929279.1"/>
    </source>
</evidence>
<protein>
    <submittedName>
        <fullName evidence="1">Uncharacterized protein</fullName>
    </submittedName>
</protein>
<reference evidence="1" key="1">
    <citation type="submission" date="2023-08" db="EMBL/GenBank/DDBJ databases">
        <title>Reference Genome Resource for the Citrus Pathogen Phytophthora citrophthora.</title>
        <authorList>
            <person name="Moller H."/>
            <person name="Coetzee B."/>
            <person name="Rose L.J."/>
            <person name="Van Niekerk J.M."/>
        </authorList>
    </citation>
    <scope>NUCLEOTIDE SEQUENCE</scope>
    <source>
        <strain evidence="1">STE-U-9442</strain>
    </source>
</reference>
<evidence type="ECO:0000313" key="2">
    <source>
        <dbReference type="Proteomes" id="UP001259832"/>
    </source>
</evidence>
<comment type="caution">
    <text evidence="1">The sequence shown here is derived from an EMBL/GenBank/DDBJ whole genome shotgun (WGS) entry which is preliminary data.</text>
</comment>
<dbReference type="EMBL" id="JASMQC010000050">
    <property type="protein sequence ID" value="KAK1929279.1"/>
    <property type="molecule type" value="Genomic_DNA"/>
</dbReference>
<dbReference type="Proteomes" id="UP001259832">
    <property type="component" value="Unassembled WGS sequence"/>
</dbReference>
<proteinExistence type="predicted"/>
<gene>
    <name evidence="1" type="ORF">P3T76_015231</name>
</gene>
<sequence length="105" mass="11950">MCSEYIAIICSTSIFYFLQHHPRFGWHEQDGEGLAEWEETLVTGSWQIGIEMVVDFNVLCGGVVQWYSVAGFRESGSIPRCGFYDVCVSGGLNFYNSLCSRNWFN</sequence>
<accession>A0AAD9FZN1</accession>
<dbReference type="AlphaFoldDB" id="A0AAD9FZN1"/>